<keyword evidence="5" id="KW-1185">Reference proteome</keyword>
<feature type="transmembrane region" description="Helical" evidence="2">
    <location>
        <begin position="524"/>
        <end position="546"/>
    </location>
</feature>
<dbReference type="PANTHER" id="PTHR42749">
    <property type="entry name" value="CELL SHAPE-DETERMINING PROTEIN MREB"/>
    <property type="match status" value="1"/>
</dbReference>
<name>A0A846XPZ8_9NOCA</name>
<feature type="compositionally biased region" description="Polar residues" evidence="1">
    <location>
        <begin position="599"/>
        <end position="615"/>
    </location>
</feature>
<dbReference type="Proteomes" id="UP000565715">
    <property type="component" value="Unassembled WGS sequence"/>
</dbReference>
<keyword evidence="2" id="KW-0472">Membrane</keyword>
<feature type="compositionally biased region" description="Polar residues" evidence="1">
    <location>
        <begin position="380"/>
        <end position="413"/>
    </location>
</feature>
<evidence type="ECO:0000256" key="1">
    <source>
        <dbReference type="SAM" id="MobiDB-lite"/>
    </source>
</evidence>
<dbReference type="Gene3D" id="3.90.640.10">
    <property type="entry name" value="Actin, Chain A, domain 4"/>
    <property type="match status" value="1"/>
</dbReference>
<dbReference type="GO" id="GO:0140662">
    <property type="term" value="F:ATP-dependent protein folding chaperone"/>
    <property type="evidence" value="ECO:0007669"/>
    <property type="project" value="InterPro"/>
</dbReference>
<keyword evidence="2" id="KW-1133">Transmembrane helix</keyword>
<evidence type="ECO:0000313" key="5">
    <source>
        <dbReference type="Proteomes" id="UP000565715"/>
    </source>
</evidence>
<dbReference type="InterPro" id="IPR043129">
    <property type="entry name" value="ATPase_NBD"/>
</dbReference>
<dbReference type="EMBL" id="JAAXOO010000009">
    <property type="protein sequence ID" value="NKY37607.1"/>
    <property type="molecule type" value="Genomic_DNA"/>
</dbReference>
<feature type="compositionally biased region" description="Low complexity" evidence="1">
    <location>
        <begin position="500"/>
        <end position="511"/>
    </location>
</feature>
<dbReference type="GO" id="GO:0005524">
    <property type="term" value="F:ATP binding"/>
    <property type="evidence" value="ECO:0007669"/>
    <property type="project" value="UniProtKB-KW"/>
</dbReference>
<feature type="region of interest" description="Disordered" evidence="1">
    <location>
        <begin position="286"/>
        <end position="519"/>
    </location>
</feature>
<dbReference type="RefSeq" id="WP_084471578.1">
    <property type="nucleotide sequence ID" value="NZ_JAAXOO010000009.1"/>
</dbReference>
<feature type="region of interest" description="Disordered" evidence="1">
    <location>
        <begin position="557"/>
        <end position="642"/>
    </location>
</feature>
<dbReference type="SUPFAM" id="SSF53067">
    <property type="entry name" value="Actin-like ATPase domain"/>
    <property type="match status" value="1"/>
</dbReference>
<protein>
    <submittedName>
        <fullName evidence="4">Hsp70 family protein</fullName>
    </submittedName>
</protein>
<organism evidence="4 5">
    <name type="scientific">Nocardia speluncae</name>
    <dbReference type="NCBI Taxonomy" id="419477"/>
    <lineage>
        <taxon>Bacteria</taxon>
        <taxon>Bacillati</taxon>
        <taxon>Actinomycetota</taxon>
        <taxon>Actinomycetes</taxon>
        <taxon>Mycobacteriales</taxon>
        <taxon>Nocardiaceae</taxon>
        <taxon>Nocardia</taxon>
    </lineage>
</organism>
<evidence type="ECO:0000259" key="3">
    <source>
        <dbReference type="Pfam" id="PF23717"/>
    </source>
</evidence>
<gene>
    <name evidence="4" type="ORF">HGA13_31745</name>
</gene>
<dbReference type="AlphaFoldDB" id="A0A846XPZ8"/>
<keyword evidence="2" id="KW-0812">Transmembrane</keyword>
<dbReference type="InterPro" id="IPR055583">
    <property type="entry name" value="DUF7159"/>
</dbReference>
<accession>A0A846XPZ8</accession>
<evidence type="ECO:0000313" key="4">
    <source>
        <dbReference type="EMBL" id="NKY37607.1"/>
    </source>
</evidence>
<evidence type="ECO:0000256" key="2">
    <source>
        <dbReference type="SAM" id="Phobius"/>
    </source>
</evidence>
<feature type="compositionally biased region" description="Low complexity" evidence="1">
    <location>
        <begin position="566"/>
        <end position="584"/>
    </location>
</feature>
<dbReference type="PANTHER" id="PTHR42749:SF1">
    <property type="entry name" value="CELL SHAPE-DETERMINING PROTEIN MREB"/>
    <property type="match status" value="1"/>
</dbReference>
<feature type="compositionally biased region" description="Pro residues" evidence="1">
    <location>
        <begin position="618"/>
        <end position="642"/>
    </location>
</feature>
<proteinExistence type="predicted"/>
<dbReference type="Gene3D" id="3.30.420.40">
    <property type="match status" value="2"/>
</dbReference>
<dbReference type="Pfam" id="PF23717">
    <property type="entry name" value="DUF7159"/>
    <property type="match status" value="1"/>
</dbReference>
<reference evidence="4 5" key="1">
    <citation type="submission" date="2020-04" db="EMBL/GenBank/DDBJ databases">
        <title>MicrobeNet Type strains.</title>
        <authorList>
            <person name="Nicholson A.C."/>
        </authorList>
    </citation>
    <scope>NUCLEOTIDE SEQUENCE [LARGE SCALE GENOMIC DNA]</scope>
    <source>
        <strain evidence="4 5">DSM 45078</strain>
    </source>
</reference>
<sequence>MSSVLGVSVGAGAIRLARPPSGTAPGTIPGSAVPESFELRTFVVPPETPSAERAALSVAAALNSNPAITSTVLACRDEQQARALHTAMTEHALSDYELVPDIDAVVEFAAASGALKDVSSLAVFDLGASGLSVTVVDVSTRQVRHTERTGDISGEYFDSLIREQQINSGRIAHPPDPSGLAELDALCRSAKERLSAGNAVALPSSYGPVLLTQENFTALISRAVETAARSAREVVERSGRPVQAVLAVGGGMRIPLVSRALRDAVDMPVLVPPEPESATARGAALLAGKARSPRAPEPAAASDIAPDSEVREAAAEGAPRSGAVPGHPDDSGAYPLQSDAEPGTAAPISGTDPALPGSSTTPPGADPAPPGSGTALPGVTTAQSGPAASPTRQASAPTGLQPSPGSATTVATHSDSRPSSADRPPAPGSQYSRPDLPIPQEGIFGPPTGPPSTYPSAGSTGSRWGDEPNNDHPAPASVLPRPTGAAAPRLSPDEDPPTVALRLPAKLLPRRSFGEPPQRPTREISAAMVAVSALVVVASIGIGLGYGQQMFSQDSATVQGTSQRQTTSAVTPPATSAPPTVSTTGAEHAPLAEPPPVYQSETEAPTTTAGPNTFQVPGLPPIVVPTIPPEALPFPRPTPAER</sequence>
<feature type="domain" description="DUF7159" evidence="3">
    <location>
        <begin position="224"/>
        <end position="290"/>
    </location>
</feature>
<comment type="caution">
    <text evidence="4">The sequence shown here is derived from an EMBL/GenBank/DDBJ whole genome shotgun (WGS) entry which is preliminary data.</text>
</comment>